<evidence type="ECO:0000313" key="4">
    <source>
        <dbReference type="Proteomes" id="UP000189229"/>
    </source>
</evidence>
<name>A0A1V3WI16_MYCKA</name>
<proteinExistence type="predicted"/>
<feature type="coiled-coil region" evidence="1">
    <location>
        <begin position="18"/>
        <end position="80"/>
    </location>
</feature>
<evidence type="ECO:0000313" key="3">
    <source>
        <dbReference type="EMBL" id="OOK66609.1"/>
    </source>
</evidence>
<comment type="caution">
    <text evidence="3">The sequence shown here is derived from an EMBL/GenBank/DDBJ whole genome shotgun (WGS) entry which is preliminary data.</text>
</comment>
<feature type="compositionally biased region" description="Basic and acidic residues" evidence="2">
    <location>
        <begin position="119"/>
        <end position="129"/>
    </location>
</feature>
<dbReference type="GO" id="GO:0016787">
    <property type="term" value="F:hydrolase activity"/>
    <property type="evidence" value="ECO:0007669"/>
    <property type="project" value="UniProtKB-KW"/>
</dbReference>
<accession>A0A1V3WI16</accession>
<dbReference type="EMBL" id="MVBM01000009">
    <property type="protein sequence ID" value="OOK66609.1"/>
    <property type="molecule type" value="Genomic_DNA"/>
</dbReference>
<reference evidence="3 4" key="1">
    <citation type="submission" date="2017-02" db="EMBL/GenBank/DDBJ databases">
        <title>Complete genome sequences of Mycobacterium kansasii strains isolated from rhesus macaques.</title>
        <authorList>
            <person name="Panda A."/>
            <person name="Nagaraj S."/>
            <person name="Zhao X."/>
            <person name="Tettelin H."/>
            <person name="Detolla L.J."/>
        </authorList>
    </citation>
    <scope>NUCLEOTIDE SEQUENCE [LARGE SCALE GENOMIC DNA]</scope>
    <source>
        <strain evidence="3 4">11-3813</strain>
    </source>
</reference>
<evidence type="ECO:0000256" key="1">
    <source>
        <dbReference type="SAM" id="Coils"/>
    </source>
</evidence>
<organism evidence="3 4">
    <name type="scientific">Mycobacterium kansasii</name>
    <dbReference type="NCBI Taxonomy" id="1768"/>
    <lineage>
        <taxon>Bacteria</taxon>
        <taxon>Bacillati</taxon>
        <taxon>Actinomycetota</taxon>
        <taxon>Actinomycetes</taxon>
        <taxon>Mycobacteriales</taxon>
        <taxon>Mycobacteriaceae</taxon>
        <taxon>Mycobacterium</taxon>
    </lineage>
</organism>
<dbReference type="AlphaFoldDB" id="A0A1V3WI16"/>
<gene>
    <name evidence="3" type="ORF">BZL30_8380</name>
</gene>
<feature type="compositionally biased region" description="Basic and acidic residues" evidence="2">
    <location>
        <begin position="155"/>
        <end position="165"/>
    </location>
</feature>
<keyword evidence="1" id="KW-0175">Coiled coil</keyword>
<evidence type="ECO:0000256" key="2">
    <source>
        <dbReference type="SAM" id="MobiDB-lite"/>
    </source>
</evidence>
<feature type="region of interest" description="Disordered" evidence="2">
    <location>
        <begin position="95"/>
        <end position="193"/>
    </location>
</feature>
<protein>
    <submittedName>
        <fullName evidence="3">Cell wall-associated hydrolase domain protein</fullName>
    </submittedName>
</protein>
<feature type="compositionally biased region" description="Basic residues" evidence="2">
    <location>
        <begin position="170"/>
        <end position="183"/>
    </location>
</feature>
<keyword evidence="3" id="KW-0378">Hydrolase</keyword>
<sequence>MLVSTPGLAPASPGTDPIAALIAEVAKANQRLEDLSAAVEMEQESVNKAMVAVETARDEATAAEHELEISQQAVKDANAAISAAQHRFDSFAAATYMNGPSDGYLTAKSPTTSSPPQPRRGDDRQHPDGDGQPAAGPNRTSEQGIGGPAGQAEGRQGRCRGESKPGRGGGRPHRHPAQVRRTARGGQSPGRRA</sequence>
<dbReference type="Proteomes" id="UP000189229">
    <property type="component" value="Unassembled WGS sequence"/>
</dbReference>